<dbReference type="EMBL" id="KY052852">
    <property type="protein sequence ID" value="ASF00717.1"/>
    <property type="molecule type" value="Genomic_DNA"/>
</dbReference>
<protein>
    <submittedName>
        <fullName evidence="1">Uncharacterized protein</fullName>
    </submittedName>
</protein>
<organism evidence="1">
    <name type="scientific">uncultured virus</name>
    <dbReference type="NCBI Taxonomy" id="340016"/>
    <lineage>
        <taxon>Viruses</taxon>
        <taxon>environmental samples</taxon>
    </lineage>
</organism>
<name>A0A218MN63_9VIRU</name>
<reference evidence="1" key="2">
    <citation type="journal article" date="2017" name="Nat. Commun.">
        <title>Single-virus genomics reveals hidden cosmopolitan and abundant viruses.</title>
        <authorList>
            <person name="Martinez-Hernandez F."/>
            <person name="Fornas O."/>
            <person name="Lluesma Gomez M."/>
            <person name="Bolduc B."/>
            <person name="de la Cruz Pena M.J."/>
            <person name="Martinez J.M."/>
            <person name="Anton J."/>
            <person name="Gasol J.M."/>
            <person name="Rosselli R."/>
            <person name="Rodriguez-Valera F."/>
            <person name="Sullivan M.B."/>
            <person name="Acinas S.G."/>
            <person name="Martinez-Garcia M."/>
        </authorList>
    </citation>
    <scope>NUCLEOTIDE SEQUENCE</scope>
</reference>
<reference evidence="1" key="1">
    <citation type="submission" date="2016-10" db="EMBL/GenBank/DDBJ databases">
        <authorList>
            <person name="Varghese N."/>
        </authorList>
    </citation>
    <scope>NUCLEOTIDE SEQUENCE</scope>
</reference>
<evidence type="ECO:0000313" key="1">
    <source>
        <dbReference type="EMBL" id="ASF00717.1"/>
    </source>
</evidence>
<proteinExistence type="predicted"/>
<sequence length="113" mass="13059">MIELPNVTLFCISSDNVEGALYALNKSMEGINFGAVKLITHKEPDNLPEGIEFSKCYEITSIHDYNYYCIYNLTRHIDTDYCLLVQPDGFVINPDKWDDEFSYTLVLLQNSHR</sequence>
<accession>A0A218MN63</accession>